<feature type="region of interest" description="Disordered" evidence="7">
    <location>
        <begin position="213"/>
        <end position="257"/>
    </location>
</feature>
<evidence type="ECO:0000313" key="9">
    <source>
        <dbReference type="EMBL" id="KAJ4923875.1"/>
    </source>
</evidence>
<dbReference type="PANTHER" id="PTHR10574:SF444">
    <property type="entry name" value="BASEMENT MEMBRANE-SPECIFIC HEPARAN SULFATE PROTEOGLYCAN CORE PROTEIN"/>
    <property type="match status" value="1"/>
</dbReference>
<evidence type="ECO:0000313" key="10">
    <source>
        <dbReference type="Proteomes" id="UP001219934"/>
    </source>
</evidence>
<comment type="caution">
    <text evidence="9">The sequence shown here is derived from an EMBL/GenBank/DDBJ whole genome shotgun (WGS) entry which is preliminary data.</text>
</comment>
<organism evidence="9 10">
    <name type="scientific">Pogonophryne albipinna</name>
    <dbReference type="NCBI Taxonomy" id="1090488"/>
    <lineage>
        <taxon>Eukaryota</taxon>
        <taxon>Metazoa</taxon>
        <taxon>Chordata</taxon>
        <taxon>Craniata</taxon>
        <taxon>Vertebrata</taxon>
        <taxon>Euteleostomi</taxon>
        <taxon>Actinopterygii</taxon>
        <taxon>Neopterygii</taxon>
        <taxon>Teleostei</taxon>
        <taxon>Neoteleostei</taxon>
        <taxon>Acanthomorphata</taxon>
        <taxon>Eupercaria</taxon>
        <taxon>Perciformes</taxon>
        <taxon>Notothenioidei</taxon>
        <taxon>Pogonophryne</taxon>
    </lineage>
</organism>
<evidence type="ECO:0000256" key="5">
    <source>
        <dbReference type="ARBA" id="ARBA00023292"/>
    </source>
</evidence>
<dbReference type="Pfam" id="PF24973">
    <property type="entry name" value="EGF_LMN_ATRN"/>
    <property type="match status" value="1"/>
</dbReference>
<dbReference type="InterPro" id="IPR002049">
    <property type="entry name" value="LE_dom"/>
</dbReference>
<keyword evidence="1" id="KW-0732">Signal</keyword>
<comment type="caution">
    <text evidence="6">Lacks conserved residue(s) required for the propagation of feature annotation.</text>
</comment>
<evidence type="ECO:0000256" key="7">
    <source>
        <dbReference type="SAM" id="MobiDB-lite"/>
    </source>
</evidence>
<dbReference type="PROSITE" id="PS50027">
    <property type="entry name" value="EGF_LAM_2"/>
    <property type="match status" value="1"/>
</dbReference>
<keyword evidence="10" id="KW-1185">Reference proteome</keyword>
<keyword evidence="4" id="KW-0325">Glycoprotein</keyword>
<dbReference type="SUPFAM" id="SSF57196">
    <property type="entry name" value="EGF/Laminin"/>
    <property type="match status" value="1"/>
</dbReference>
<feature type="disulfide bond" evidence="6">
    <location>
        <begin position="74"/>
        <end position="83"/>
    </location>
</feature>
<keyword evidence="5 6" id="KW-0424">Laminin EGF-like domain</keyword>
<dbReference type="PANTHER" id="PTHR10574">
    <property type="entry name" value="NETRIN/LAMININ-RELATED"/>
    <property type="match status" value="1"/>
</dbReference>
<feature type="domain" description="Laminin EGF-like" evidence="8">
    <location>
        <begin position="25"/>
        <end position="104"/>
    </location>
</feature>
<gene>
    <name evidence="9" type="ORF">JOQ06_028130</name>
</gene>
<evidence type="ECO:0000259" key="8">
    <source>
        <dbReference type="PROSITE" id="PS50027"/>
    </source>
</evidence>
<proteinExistence type="predicted"/>
<dbReference type="InterPro" id="IPR050440">
    <property type="entry name" value="Laminin/Netrin_ECM"/>
</dbReference>
<dbReference type="InterPro" id="IPR056863">
    <property type="entry name" value="LMN_ATRN_NET-like_EGF"/>
</dbReference>
<reference evidence="9" key="1">
    <citation type="submission" date="2022-11" db="EMBL/GenBank/DDBJ databases">
        <title>Chromosome-level genome of Pogonophryne albipinna.</title>
        <authorList>
            <person name="Jo E."/>
        </authorList>
    </citation>
    <scope>NUCLEOTIDE SEQUENCE</scope>
    <source>
        <strain evidence="9">SGF0006</strain>
        <tissue evidence="9">Muscle</tissue>
    </source>
</reference>
<evidence type="ECO:0000256" key="3">
    <source>
        <dbReference type="ARBA" id="ARBA00023157"/>
    </source>
</evidence>
<feature type="compositionally biased region" description="Pro residues" evidence="7">
    <location>
        <begin position="229"/>
        <end position="243"/>
    </location>
</feature>
<dbReference type="Gene3D" id="2.10.25.10">
    <property type="entry name" value="Laminin"/>
    <property type="match status" value="2"/>
</dbReference>
<name>A0AAD6AFZ3_9TELE</name>
<keyword evidence="2" id="KW-0677">Repeat</keyword>
<keyword evidence="3 6" id="KW-1015">Disulfide bond</keyword>
<dbReference type="AlphaFoldDB" id="A0AAD6AFZ3"/>
<evidence type="ECO:0000256" key="4">
    <source>
        <dbReference type="ARBA" id="ARBA00023180"/>
    </source>
</evidence>
<evidence type="ECO:0000256" key="6">
    <source>
        <dbReference type="PROSITE-ProRule" id="PRU00460"/>
    </source>
</evidence>
<dbReference type="GO" id="GO:0009887">
    <property type="term" value="P:animal organ morphogenesis"/>
    <property type="evidence" value="ECO:0007669"/>
    <property type="project" value="TreeGrafter"/>
</dbReference>
<dbReference type="GO" id="GO:0009888">
    <property type="term" value="P:tissue development"/>
    <property type="evidence" value="ECO:0007669"/>
    <property type="project" value="TreeGrafter"/>
</dbReference>
<dbReference type="Proteomes" id="UP001219934">
    <property type="component" value="Unassembled WGS sequence"/>
</dbReference>
<dbReference type="EMBL" id="JAPTMU010000024">
    <property type="protein sequence ID" value="KAJ4923875.1"/>
    <property type="molecule type" value="Genomic_DNA"/>
</dbReference>
<protein>
    <recommendedName>
        <fullName evidence="8">Laminin EGF-like domain-containing protein</fullName>
    </recommendedName>
</protein>
<dbReference type="CDD" id="cd00055">
    <property type="entry name" value="EGF_Lam"/>
    <property type="match status" value="1"/>
</dbReference>
<accession>A0AAD6AFZ3</accession>
<evidence type="ECO:0000256" key="1">
    <source>
        <dbReference type="ARBA" id="ARBA00022729"/>
    </source>
</evidence>
<sequence length="257" mass="27322">MCLQECDVGYTRSSSGLYLGTCDRCDCNGHANGCDSETGRCLVSLHHPHLPLRLLVSVLCDLCGALIRAQESTCLHNTAGPRCEHCQTGFYGNPVTGGAQACQPCPCPGTASSNQFSSTCHLEADGQPTCDHCPPGFTGRSCEGEEKPPADSCDDPFLEKQIEGLLPVGCGAEAVFNFSWEKQIFPYGSGDDDETAGTTVLPSQTLFSAAIHHRTTRETKSTGWAMSPSLPPTDYPPGSPLASPPVRRSDTPAYSTF</sequence>
<dbReference type="SMART" id="SM00180">
    <property type="entry name" value="EGF_Lam"/>
    <property type="match status" value="2"/>
</dbReference>
<evidence type="ECO:0000256" key="2">
    <source>
        <dbReference type="ARBA" id="ARBA00022737"/>
    </source>
</evidence>